<evidence type="ECO:0000259" key="2">
    <source>
        <dbReference type="Pfam" id="PF12490"/>
    </source>
</evidence>
<sequence>MWNEGQKPANGFIPSSFRAISGYLRIVSSGASTVASSVRSAAHSIAVDKGDNDPRYDQVLWAGFDKLELEGRFSRQVLLLGYRSGFQVWDVEDAHNVHDLVSRFDGPVSFLQMLPKPSSTSVHEDKFSDSRPLLVVYTDGSFMKDGKGTSRNGNISKVHDSDHGPCGPSTVRFYSLTSHVYVHMLKFRSTVYSVRCSSRVVAVSQAAQVHCFNAATLEREYTILTNPVITANPGSEGVGYGPLALGPRWLAYSGSPIDVSNAGCVSPHYLNTSASFPSSVSNGTCVAHYAKESGKHLASGIATLGDRGYKKLSRYCSELRPGANHMVQSEGLGEKANGSINGHLTHGDGVGMVIVKDVVTKAVITQFRAHKNPISALCFDPSGTLLVTASVQGHSINVFRILPVLPGASSESDTSKSYVHLYRLQRGLTNAIIQDVTFSDDSQWVMISSSKGTSHLFAISPFGGTVNLQFADTSFDSNGSSFTSNPAVRWSPKFAGQMFNNKDLLSYGPPVTLSVVSRIRNGNNGWKGTVNSAAAVATGKSSSLSGAIAATFCVCEGNGPLKSRYNLLVFSPSGCMIQYALRVSLGPDPAASLAVVSPAYDSAPGNDSKLFVEAIQKWNICQKRRERDDNCDIYGENGSLESNQIFGQGTKNVNGSYPTVKGTTTSPEERNQFYISEVELQMHEQEVPLWAKSQEKLRLREFPPVQLKLGAGTWSLFLIIWMAPKPALARVGPPDAKFGPQLLHRESSFSQNGHLTKSGNALGSVTENGEEIHCRIGESIDGVLKLPDTAMGSVNTNDSPKRKPELQIVNSRDRVHLKMEANHKFVNNRSEDLQMENRFKDEAEVWD</sequence>
<comment type="subcellular location">
    <subcellularLocation>
        <location evidence="1">Preautophagosomal structure</location>
    </subcellularLocation>
</comment>
<dbReference type="AlphaFoldDB" id="A0AAW1IG94"/>
<evidence type="ECO:0000313" key="5">
    <source>
        <dbReference type="Proteomes" id="UP001443914"/>
    </source>
</evidence>
<dbReference type="InterPro" id="IPR001680">
    <property type="entry name" value="WD40_rpt"/>
</dbReference>
<dbReference type="GO" id="GO:0006914">
    <property type="term" value="P:autophagy"/>
    <property type="evidence" value="ECO:0007669"/>
    <property type="project" value="InterPro"/>
</dbReference>
<reference evidence="4" key="1">
    <citation type="submission" date="2024-03" db="EMBL/GenBank/DDBJ databases">
        <title>WGS assembly of Saponaria officinalis var. Norfolk2.</title>
        <authorList>
            <person name="Jenkins J."/>
            <person name="Shu S."/>
            <person name="Grimwood J."/>
            <person name="Barry K."/>
            <person name="Goodstein D."/>
            <person name="Schmutz J."/>
            <person name="Leebens-Mack J."/>
            <person name="Osbourn A."/>
        </authorList>
    </citation>
    <scope>NUCLEOTIDE SEQUENCE [LARGE SCALE GENOMIC DNA]</scope>
    <source>
        <strain evidence="4">JIC</strain>
    </source>
</reference>
<dbReference type="Proteomes" id="UP001443914">
    <property type="component" value="Unassembled WGS sequence"/>
</dbReference>
<evidence type="ECO:0008006" key="6">
    <source>
        <dbReference type="Google" id="ProtNLM"/>
    </source>
</evidence>
<dbReference type="Pfam" id="PF21034">
    <property type="entry name" value="BCAS3_WD40"/>
    <property type="match status" value="1"/>
</dbReference>
<protein>
    <recommendedName>
        <fullName evidence="6">BCAS3 domain-containing protein</fullName>
    </recommendedName>
</protein>
<feature type="domain" description="BCAS3" evidence="2">
    <location>
        <begin position="602"/>
        <end position="694"/>
    </location>
</feature>
<name>A0AAW1IG94_SAPOF</name>
<gene>
    <name evidence="4" type="ORF">RND81_09G034000</name>
</gene>
<dbReference type="PANTHER" id="PTHR13268:SF7">
    <property type="entry name" value="AUTOPHAGY-RELATED PROTEIN 18F"/>
    <property type="match status" value="1"/>
</dbReference>
<dbReference type="InterPro" id="IPR015943">
    <property type="entry name" value="WD40/YVTN_repeat-like_dom_sf"/>
</dbReference>
<evidence type="ECO:0000256" key="1">
    <source>
        <dbReference type="ARBA" id="ARBA00004329"/>
    </source>
</evidence>
<accession>A0AAW1IG94</accession>
<proteinExistence type="predicted"/>
<dbReference type="SUPFAM" id="SSF50978">
    <property type="entry name" value="WD40 repeat-like"/>
    <property type="match status" value="1"/>
</dbReference>
<dbReference type="InterPro" id="IPR022175">
    <property type="entry name" value="BCAS3_dom"/>
</dbReference>
<dbReference type="GO" id="GO:0042594">
    <property type="term" value="P:response to starvation"/>
    <property type="evidence" value="ECO:0007669"/>
    <property type="project" value="TreeGrafter"/>
</dbReference>
<dbReference type="InterPro" id="IPR036322">
    <property type="entry name" value="WD40_repeat_dom_sf"/>
</dbReference>
<keyword evidence="5" id="KW-1185">Reference proteome</keyword>
<dbReference type="GO" id="GO:0000407">
    <property type="term" value="C:phagophore assembly site"/>
    <property type="evidence" value="ECO:0007669"/>
    <property type="project" value="UniProtKB-SubCell"/>
</dbReference>
<dbReference type="Pfam" id="PF12490">
    <property type="entry name" value="BCAS3"/>
    <property type="match status" value="1"/>
</dbReference>
<comment type="caution">
    <text evidence="4">The sequence shown here is derived from an EMBL/GenBank/DDBJ whole genome shotgun (WGS) entry which is preliminary data.</text>
</comment>
<evidence type="ECO:0000259" key="3">
    <source>
        <dbReference type="Pfam" id="PF21034"/>
    </source>
</evidence>
<organism evidence="4 5">
    <name type="scientific">Saponaria officinalis</name>
    <name type="common">Common soapwort</name>
    <name type="synonym">Lychnis saponaria</name>
    <dbReference type="NCBI Taxonomy" id="3572"/>
    <lineage>
        <taxon>Eukaryota</taxon>
        <taxon>Viridiplantae</taxon>
        <taxon>Streptophyta</taxon>
        <taxon>Embryophyta</taxon>
        <taxon>Tracheophyta</taxon>
        <taxon>Spermatophyta</taxon>
        <taxon>Magnoliopsida</taxon>
        <taxon>eudicotyledons</taxon>
        <taxon>Gunneridae</taxon>
        <taxon>Pentapetalae</taxon>
        <taxon>Caryophyllales</taxon>
        <taxon>Caryophyllaceae</taxon>
        <taxon>Caryophylleae</taxon>
        <taxon>Saponaria</taxon>
    </lineage>
</organism>
<feature type="domain" description="BCAS3 WD40" evidence="3">
    <location>
        <begin position="71"/>
        <end position="465"/>
    </location>
</feature>
<dbReference type="SMART" id="SM00320">
    <property type="entry name" value="WD40"/>
    <property type="match status" value="2"/>
</dbReference>
<dbReference type="Gene3D" id="2.130.10.10">
    <property type="entry name" value="YVTN repeat-like/Quinoprotein amine dehydrogenase"/>
    <property type="match status" value="1"/>
</dbReference>
<dbReference type="PANTHER" id="PTHR13268">
    <property type="entry name" value="BREAST CARCINOMA AMPLIFIED SEQUENCE 3"/>
    <property type="match status" value="1"/>
</dbReference>
<dbReference type="InterPro" id="IPR045142">
    <property type="entry name" value="BCAS3-like"/>
</dbReference>
<evidence type="ECO:0000313" key="4">
    <source>
        <dbReference type="EMBL" id="KAK9689079.1"/>
    </source>
</evidence>
<dbReference type="InterPro" id="IPR048382">
    <property type="entry name" value="BCAS3_WD40"/>
</dbReference>
<dbReference type="EMBL" id="JBDFQZ010000009">
    <property type="protein sequence ID" value="KAK9689079.1"/>
    <property type="molecule type" value="Genomic_DNA"/>
</dbReference>